<keyword evidence="5" id="KW-0539">Nucleus</keyword>
<organism evidence="9">
    <name type="scientific">Spongospora subterranea</name>
    <dbReference type="NCBI Taxonomy" id="70186"/>
    <lineage>
        <taxon>Eukaryota</taxon>
        <taxon>Sar</taxon>
        <taxon>Rhizaria</taxon>
        <taxon>Endomyxa</taxon>
        <taxon>Phytomyxea</taxon>
        <taxon>Plasmodiophorida</taxon>
        <taxon>Plasmodiophoridae</taxon>
        <taxon>Spongospora</taxon>
    </lineage>
</organism>
<evidence type="ECO:0000256" key="4">
    <source>
        <dbReference type="ARBA" id="ARBA00022833"/>
    </source>
</evidence>
<dbReference type="InterPro" id="IPR013083">
    <property type="entry name" value="Znf_RING/FYVE/PHD"/>
</dbReference>
<sequence length="259" mass="28789">LYRPTGQPVICQMAEPSSGLPLDLDAVRPFLSCAICSDWLKDAHTIMECLHTFCFACLRSELGYEGAESNSSDDDELPSSMPNDSKGRCNLTCPICKAALGADPLKNAIRPDRVIQSITNRMCRFLPSERSSGPDNGSTTRSSSPAVKESASNLSAPRRGRISENEDQCLIDIDLVAQSPQPSVRPISYLRTSSQFTVQHLRKYLSAKLDHPQEDIDVLWCDEVLGPEYTLDFIQKTRSQSNGRLKLSYVLSNRTRQFN</sequence>
<comment type="subcellular location">
    <subcellularLocation>
        <location evidence="1">Nucleus</location>
    </subcellularLocation>
</comment>
<feature type="domain" description="RING-type" evidence="8">
    <location>
        <begin position="33"/>
        <end position="97"/>
    </location>
</feature>
<proteinExistence type="predicted"/>
<dbReference type="EMBL" id="HACM01010121">
    <property type="protein sequence ID" value="CRZ10563.1"/>
    <property type="molecule type" value="Transcribed_RNA"/>
</dbReference>
<dbReference type="SMART" id="SM00184">
    <property type="entry name" value="RING"/>
    <property type="match status" value="1"/>
</dbReference>
<name>A0A0H5R8V8_9EUKA</name>
<feature type="compositionally biased region" description="Polar residues" evidence="7">
    <location>
        <begin position="129"/>
        <end position="155"/>
    </location>
</feature>
<evidence type="ECO:0000256" key="5">
    <source>
        <dbReference type="ARBA" id="ARBA00023242"/>
    </source>
</evidence>
<evidence type="ECO:0000256" key="3">
    <source>
        <dbReference type="ARBA" id="ARBA00022771"/>
    </source>
</evidence>
<dbReference type="Gene3D" id="3.10.20.90">
    <property type="entry name" value="Phosphatidylinositol 3-kinase Catalytic Subunit, Chain A, domain 1"/>
    <property type="match status" value="1"/>
</dbReference>
<dbReference type="GO" id="GO:0008270">
    <property type="term" value="F:zinc ion binding"/>
    <property type="evidence" value="ECO:0007669"/>
    <property type="project" value="UniProtKB-KW"/>
</dbReference>
<feature type="non-terminal residue" evidence="9">
    <location>
        <position position="1"/>
    </location>
</feature>
<accession>A0A0H5R8V8</accession>
<feature type="region of interest" description="Disordered" evidence="7">
    <location>
        <begin position="126"/>
        <end position="160"/>
    </location>
</feature>
<evidence type="ECO:0000313" key="9">
    <source>
        <dbReference type="EMBL" id="CRZ10563.1"/>
    </source>
</evidence>
<dbReference type="InterPro" id="IPR017907">
    <property type="entry name" value="Znf_RING_CS"/>
</dbReference>
<dbReference type="Gene3D" id="3.30.40.10">
    <property type="entry name" value="Zinc/RING finger domain, C3HC4 (zinc finger)"/>
    <property type="match status" value="1"/>
</dbReference>
<dbReference type="PROSITE" id="PS00518">
    <property type="entry name" value="ZF_RING_1"/>
    <property type="match status" value="1"/>
</dbReference>
<dbReference type="PANTHER" id="PTHR45893">
    <property type="entry name" value="POLYCOMB GROUP RING FINGER PROTEIN"/>
    <property type="match status" value="1"/>
</dbReference>
<protein>
    <recommendedName>
        <fullName evidence="8">RING-type domain-containing protein</fullName>
    </recommendedName>
</protein>
<reference evidence="9" key="1">
    <citation type="submission" date="2015-04" db="EMBL/GenBank/DDBJ databases">
        <title>The genome sequence of the plant pathogenic Rhizarian Plasmodiophora brassicae reveals insights in its biotrophic life cycle and the origin of chitin synthesis.</title>
        <authorList>
            <person name="Schwelm A."/>
            <person name="Fogelqvist J."/>
            <person name="Knaust A."/>
            <person name="Julke S."/>
            <person name="Lilja T."/>
            <person name="Dhandapani V."/>
            <person name="Bonilla-Rosso G."/>
            <person name="Karlsson M."/>
            <person name="Shevchenko A."/>
            <person name="Choi S.R."/>
            <person name="Kim H.G."/>
            <person name="Park J.Y."/>
            <person name="Lim Y.P."/>
            <person name="Ludwig-Muller J."/>
            <person name="Dixelius C."/>
        </authorList>
    </citation>
    <scope>NUCLEOTIDE SEQUENCE</scope>
    <source>
        <tissue evidence="9">Potato root galls</tissue>
    </source>
</reference>
<dbReference type="InterPro" id="IPR001841">
    <property type="entry name" value="Znf_RING"/>
</dbReference>
<evidence type="ECO:0000256" key="1">
    <source>
        <dbReference type="ARBA" id="ARBA00004123"/>
    </source>
</evidence>
<dbReference type="Pfam" id="PF13923">
    <property type="entry name" value="zf-C3HC4_2"/>
    <property type="match status" value="1"/>
</dbReference>
<dbReference type="InterPro" id="IPR051507">
    <property type="entry name" value="PcG_RING_finger"/>
</dbReference>
<dbReference type="GO" id="GO:0005634">
    <property type="term" value="C:nucleus"/>
    <property type="evidence" value="ECO:0007669"/>
    <property type="project" value="UniProtKB-SubCell"/>
</dbReference>
<keyword evidence="2" id="KW-0479">Metal-binding</keyword>
<keyword evidence="4" id="KW-0862">Zinc</keyword>
<dbReference type="PROSITE" id="PS50089">
    <property type="entry name" value="ZF_RING_2"/>
    <property type="match status" value="1"/>
</dbReference>
<dbReference type="SUPFAM" id="SSF57850">
    <property type="entry name" value="RING/U-box"/>
    <property type="match status" value="1"/>
</dbReference>
<evidence type="ECO:0000256" key="2">
    <source>
        <dbReference type="ARBA" id="ARBA00022723"/>
    </source>
</evidence>
<dbReference type="AlphaFoldDB" id="A0A0H5R8V8"/>
<evidence type="ECO:0000256" key="7">
    <source>
        <dbReference type="SAM" id="MobiDB-lite"/>
    </source>
</evidence>
<keyword evidence="3 6" id="KW-0863">Zinc-finger</keyword>
<dbReference type="Pfam" id="PF16207">
    <property type="entry name" value="RAWUL"/>
    <property type="match status" value="1"/>
</dbReference>
<evidence type="ECO:0000259" key="8">
    <source>
        <dbReference type="PROSITE" id="PS50089"/>
    </source>
</evidence>
<evidence type="ECO:0000256" key="6">
    <source>
        <dbReference type="PROSITE-ProRule" id="PRU00175"/>
    </source>
</evidence>
<dbReference type="InterPro" id="IPR032443">
    <property type="entry name" value="RAWUL"/>
</dbReference>